<evidence type="ECO:0000313" key="13">
    <source>
        <dbReference type="EMBL" id="QJW84188.1"/>
    </source>
</evidence>
<evidence type="ECO:0000256" key="4">
    <source>
        <dbReference type="ARBA" id="ARBA00022481"/>
    </source>
</evidence>
<keyword evidence="4" id="KW-0488">Methylation</keyword>
<evidence type="ECO:0000256" key="3">
    <source>
        <dbReference type="ARBA" id="ARBA00022475"/>
    </source>
</evidence>
<keyword evidence="8" id="KW-0472">Membrane</keyword>
<evidence type="ECO:0000256" key="5">
    <source>
        <dbReference type="ARBA" id="ARBA00022519"/>
    </source>
</evidence>
<keyword evidence="6" id="KW-0812">Transmembrane</keyword>
<dbReference type="InterPro" id="IPR012902">
    <property type="entry name" value="N_methyl_site"/>
</dbReference>
<dbReference type="Pfam" id="PF12019">
    <property type="entry name" value="GspH"/>
    <property type="match status" value="1"/>
</dbReference>
<dbReference type="Pfam" id="PF07963">
    <property type="entry name" value="N_methyl"/>
    <property type="match status" value="1"/>
</dbReference>
<reference evidence="13 14" key="2">
    <citation type="submission" date="2020-05" db="EMBL/GenBank/DDBJ databases">
        <authorList>
            <person name="Khan S.A."/>
            <person name="Jeon C.O."/>
            <person name="Chun B.H."/>
        </authorList>
    </citation>
    <scope>NUCLEOTIDE SEQUENCE [LARGE SCALE GENOMIC DNA]</scope>
    <source>
        <strain evidence="13 14">H242</strain>
    </source>
</reference>
<reference evidence="13 14" key="1">
    <citation type="submission" date="2020-05" db="EMBL/GenBank/DDBJ databases">
        <title>Ramlibacter rhizophilus sp. nov., isolated from rhizosphere soil of national flower Mugunghwa from South Korea.</title>
        <authorList>
            <person name="Zheng-Fei Y."/>
            <person name="Huan T."/>
        </authorList>
    </citation>
    <scope>NUCLEOTIDE SEQUENCE [LARGE SCALE GENOMIC DNA]</scope>
    <source>
        <strain evidence="13 14">H242</strain>
    </source>
</reference>
<gene>
    <name evidence="13" type="ORF">HK414_10865</name>
</gene>
<sequence length="200" mass="21816">MDKQRGFNLLECVVALAILGMLAGMAAPDVGDMIHAQRPGTVTNDVLQQLQLARSEAIKRNRRVALCKSSDGVACTDAGNWDRGWILFEDANNSGTREEGEPLLERLLPIPPGYRLTANAPLARYVSYSPFGHARLTSNAFRRARSPSAAPRWNSRRAARSSSMPAGGRGCRRCSSRTVCSYFLISSTTARNSSTSSKLR</sequence>
<protein>
    <recommendedName>
        <fullName evidence="2">Type II secretion system protein H</fullName>
    </recommendedName>
    <alternativeName>
        <fullName evidence="10">General secretion pathway protein H</fullName>
    </alternativeName>
</protein>
<comment type="similarity">
    <text evidence="9">Belongs to the GSP H family.</text>
</comment>
<accession>A0ABX6P488</accession>
<evidence type="ECO:0000256" key="7">
    <source>
        <dbReference type="ARBA" id="ARBA00022989"/>
    </source>
</evidence>
<dbReference type="Gene3D" id="3.55.40.10">
    <property type="entry name" value="minor pseudopilin epsh domain"/>
    <property type="match status" value="1"/>
</dbReference>
<feature type="domain" description="General secretion pathway GspH" evidence="12">
    <location>
        <begin position="43"/>
        <end position="144"/>
    </location>
</feature>
<evidence type="ECO:0000256" key="10">
    <source>
        <dbReference type="ARBA" id="ARBA00030775"/>
    </source>
</evidence>
<evidence type="ECO:0000256" key="2">
    <source>
        <dbReference type="ARBA" id="ARBA00021549"/>
    </source>
</evidence>
<evidence type="ECO:0000256" key="6">
    <source>
        <dbReference type="ARBA" id="ARBA00022692"/>
    </source>
</evidence>
<proteinExistence type="inferred from homology"/>
<name>A0ABX6P488_9BURK</name>
<evidence type="ECO:0000256" key="8">
    <source>
        <dbReference type="ARBA" id="ARBA00023136"/>
    </source>
</evidence>
<organism evidence="13 14">
    <name type="scientific">Ramlibacter terrae</name>
    <dbReference type="NCBI Taxonomy" id="2732511"/>
    <lineage>
        <taxon>Bacteria</taxon>
        <taxon>Pseudomonadati</taxon>
        <taxon>Pseudomonadota</taxon>
        <taxon>Betaproteobacteria</taxon>
        <taxon>Burkholderiales</taxon>
        <taxon>Comamonadaceae</taxon>
        <taxon>Ramlibacter</taxon>
    </lineage>
</organism>
<evidence type="ECO:0000256" key="1">
    <source>
        <dbReference type="ARBA" id="ARBA00004377"/>
    </source>
</evidence>
<feature type="region of interest" description="Disordered" evidence="11">
    <location>
        <begin position="145"/>
        <end position="172"/>
    </location>
</feature>
<dbReference type="InterPro" id="IPR022346">
    <property type="entry name" value="T2SS_GspH"/>
</dbReference>
<keyword evidence="14" id="KW-1185">Reference proteome</keyword>
<evidence type="ECO:0000256" key="11">
    <source>
        <dbReference type="SAM" id="MobiDB-lite"/>
    </source>
</evidence>
<keyword evidence="3" id="KW-1003">Cell membrane</keyword>
<dbReference type="Proteomes" id="UP000500826">
    <property type="component" value="Chromosome"/>
</dbReference>
<keyword evidence="7" id="KW-1133">Transmembrane helix</keyword>
<dbReference type="NCBIfam" id="TIGR02532">
    <property type="entry name" value="IV_pilin_GFxxxE"/>
    <property type="match status" value="1"/>
</dbReference>
<evidence type="ECO:0000313" key="14">
    <source>
        <dbReference type="Proteomes" id="UP000500826"/>
    </source>
</evidence>
<evidence type="ECO:0000256" key="9">
    <source>
        <dbReference type="ARBA" id="ARBA00025772"/>
    </source>
</evidence>
<dbReference type="InterPro" id="IPR045584">
    <property type="entry name" value="Pilin-like"/>
</dbReference>
<dbReference type="EMBL" id="CP053418">
    <property type="protein sequence ID" value="QJW84188.1"/>
    <property type="molecule type" value="Genomic_DNA"/>
</dbReference>
<dbReference type="SUPFAM" id="SSF54523">
    <property type="entry name" value="Pili subunits"/>
    <property type="match status" value="1"/>
</dbReference>
<comment type="subcellular location">
    <subcellularLocation>
        <location evidence="1">Cell inner membrane</location>
        <topology evidence="1">Single-pass membrane protein</topology>
    </subcellularLocation>
</comment>
<evidence type="ECO:0000259" key="12">
    <source>
        <dbReference type="Pfam" id="PF12019"/>
    </source>
</evidence>
<keyword evidence="5" id="KW-0997">Cell inner membrane</keyword>